<protein>
    <submittedName>
        <fullName evidence="1">Uncharacterized protein</fullName>
    </submittedName>
</protein>
<evidence type="ECO:0000313" key="2">
    <source>
        <dbReference type="Proteomes" id="UP000298416"/>
    </source>
</evidence>
<dbReference type="PANTHER" id="PTHR46293:SF1">
    <property type="entry name" value="OS03G0632800 PROTEIN"/>
    <property type="match status" value="1"/>
</dbReference>
<organism evidence="1">
    <name type="scientific">Salvia splendens</name>
    <name type="common">Scarlet sage</name>
    <dbReference type="NCBI Taxonomy" id="180675"/>
    <lineage>
        <taxon>Eukaryota</taxon>
        <taxon>Viridiplantae</taxon>
        <taxon>Streptophyta</taxon>
        <taxon>Embryophyta</taxon>
        <taxon>Tracheophyta</taxon>
        <taxon>Spermatophyta</taxon>
        <taxon>Magnoliopsida</taxon>
        <taxon>eudicotyledons</taxon>
        <taxon>Gunneridae</taxon>
        <taxon>Pentapetalae</taxon>
        <taxon>asterids</taxon>
        <taxon>lamiids</taxon>
        <taxon>Lamiales</taxon>
        <taxon>Lamiaceae</taxon>
        <taxon>Nepetoideae</taxon>
        <taxon>Mentheae</taxon>
        <taxon>Salviinae</taxon>
        <taxon>Salvia</taxon>
        <taxon>Salvia subgen. Calosphace</taxon>
        <taxon>core Calosphace</taxon>
    </lineage>
</organism>
<dbReference type="PANTHER" id="PTHR46293">
    <property type="entry name" value="E3 UBIQUITIN PROTEIN LIGASE DRIP1"/>
    <property type="match status" value="1"/>
</dbReference>
<sequence>MNGSINSTCPCSSLLKCIYKKLSDEDMEYCPICNIDLGCVPLEKLRPDHNLQDVRAKIFPHKRINLKAPEQWEEKGDLWKPLTCLVEAANRSKSSKFNAQDSHVKSEEHNPYEEGLLRKNKIKEQMKKSKLKEEKNCIEHTPQEIERPKKLRKIQQKTQNFGNFRVPPQVLLDAASAKIDRRRNCPIWFSLVASNELDGDALPLPQISASYLRIK</sequence>
<accession>A0A8X8ZUC8</accession>
<dbReference type="InterPro" id="IPR044807">
    <property type="entry name" value="DRIP1-like"/>
</dbReference>
<proteinExistence type="predicted"/>
<dbReference type="EMBL" id="PNBA02000007">
    <property type="protein sequence ID" value="KAG6418727.1"/>
    <property type="molecule type" value="Genomic_DNA"/>
</dbReference>
<name>A0A8X8ZUC8_SALSN</name>
<gene>
    <name evidence="1" type="ORF">SASPL_120931</name>
</gene>
<reference evidence="1" key="1">
    <citation type="submission" date="2018-01" db="EMBL/GenBank/DDBJ databases">
        <authorList>
            <person name="Mao J.F."/>
        </authorList>
    </citation>
    <scope>NUCLEOTIDE SEQUENCE</scope>
    <source>
        <strain evidence="1">Huo1</strain>
        <tissue evidence="1">Leaf</tissue>
    </source>
</reference>
<dbReference type="Proteomes" id="UP000298416">
    <property type="component" value="Unassembled WGS sequence"/>
</dbReference>
<keyword evidence="2" id="KW-1185">Reference proteome</keyword>
<comment type="caution">
    <text evidence="1">The sequence shown here is derived from an EMBL/GenBank/DDBJ whole genome shotgun (WGS) entry which is preliminary data.</text>
</comment>
<evidence type="ECO:0000313" key="1">
    <source>
        <dbReference type="EMBL" id="KAG6418727.1"/>
    </source>
</evidence>
<dbReference type="AlphaFoldDB" id="A0A8X8ZUC8"/>
<dbReference type="GO" id="GO:0004842">
    <property type="term" value="F:ubiquitin-protein transferase activity"/>
    <property type="evidence" value="ECO:0007669"/>
    <property type="project" value="InterPro"/>
</dbReference>
<reference evidence="1" key="2">
    <citation type="submission" date="2020-08" db="EMBL/GenBank/DDBJ databases">
        <title>Plant Genome Project.</title>
        <authorList>
            <person name="Zhang R.-G."/>
        </authorList>
    </citation>
    <scope>NUCLEOTIDE SEQUENCE</scope>
    <source>
        <strain evidence="1">Huo1</strain>
        <tissue evidence="1">Leaf</tissue>
    </source>
</reference>